<evidence type="ECO:0000313" key="1">
    <source>
        <dbReference type="EMBL" id="MBO8480001.1"/>
    </source>
</evidence>
<gene>
    <name evidence="1" type="ORF">IAB76_02675</name>
</gene>
<dbReference type="SUPFAM" id="SSF53448">
    <property type="entry name" value="Nucleotide-diphospho-sugar transferases"/>
    <property type="match status" value="1"/>
</dbReference>
<dbReference type="Pfam" id="PF05704">
    <property type="entry name" value="Caps_synth"/>
    <property type="match status" value="1"/>
</dbReference>
<evidence type="ECO:0000313" key="2">
    <source>
        <dbReference type="Proteomes" id="UP000823769"/>
    </source>
</evidence>
<dbReference type="GO" id="GO:0016757">
    <property type="term" value="F:glycosyltransferase activity"/>
    <property type="evidence" value="ECO:0007669"/>
    <property type="project" value="InterPro"/>
</dbReference>
<dbReference type="Gene3D" id="3.90.550.20">
    <property type="match status" value="1"/>
</dbReference>
<dbReference type="Proteomes" id="UP000823769">
    <property type="component" value="Unassembled WGS sequence"/>
</dbReference>
<dbReference type="InterPro" id="IPR008441">
    <property type="entry name" value="AfumC-like_glycosyl_Trfase"/>
</dbReference>
<dbReference type="EMBL" id="JADILW010000040">
    <property type="protein sequence ID" value="MBO8480001.1"/>
    <property type="molecule type" value="Genomic_DNA"/>
</dbReference>
<dbReference type="InterPro" id="IPR029044">
    <property type="entry name" value="Nucleotide-diphossugar_trans"/>
</dbReference>
<evidence type="ECO:0008006" key="3">
    <source>
        <dbReference type="Google" id="ProtNLM"/>
    </source>
</evidence>
<name>A0A9D9NNI5_9BACT</name>
<comment type="caution">
    <text evidence="1">The sequence shown here is derived from an EMBL/GenBank/DDBJ whole genome shotgun (WGS) entry which is preliminary data.</text>
</comment>
<reference evidence="1" key="2">
    <citation type="journal article" date="2021" name="PeerJ">
        <title>Extensive microbial diversity within the chicken gut microbiome revealed by metagenomics and culture.</title>
        <authorList>
            <person name="Gilroy R."/>
            <person name="Ravi A."/>
            <person name="Getino M."/>
            <person name="Pursley I."/>
            <person name="Horton D.L."/>
            <person name="Alikhan N.F."/>
            <person name="Baker D."/>
            <person name="Gharbi K."/>
            <person name="Hall N."/>
            <person name="Watson M."/>
            <person name="Adriaenssens E.M."/>
            <person name="Foster-Nyarko E."/>
            <person name="Jarju S."/>
            <person name="Secka A."/>
            <person name="Antonio M."/>
            <person name="Oren A."/>
            <person name="Chaudhuri R.R."/>
            <person name="La Ragione R."/>
            <person name="Hildebrand F."/>
            <person name="Pallen M.J."/>
        </authorList>
    </citation>
    <scope>NUCLEOTIDE SEQUENCE</scope>
    <source>
        <strain evidence="1">B3-1481</strain>
    </source>
</reference>
<dbReference type="AlphaFoldDB" id="A0A9D9NNI5"/>
<proteinExistence type="predicted"/>
<reference evidence="1" key="1">
    <citation type="submission" date="2020-10" db="EMBL/GenBank/DDBJ databases">
        <authorList>
            <person name="Gilroy R."/>
        </authorList>
    </citation>
    <scope>NUCLEOTIDE SEQUENCE</scope>
    <source>
        <strain evidence="1">B3-1481</strain>
    </source>
</reference>
<protein>
    <recommendedName>
        <fullName evidence="3">Capsular polysaccharide synthesis protein</fullName>
    </recommendedName>
</protein>
<organism evidence="1 2">
    <name type="scientific">Candidatus Cryptobacteroides avistercoris</name>
    <dbReference type="NCBI Taxonomy" id="2840758"/>
    <lineage>
        <taxon>Bacteria</taxon>
        <taxon>Pseudomonadati</taxon>
        <taxon>Bacteroidota</taxon>
        <taxon>Bacteroidia</taxon>
        <taxon>Bacteroidales</taxon>
        <taxon>Candidatus Cryptobacteroides</taxon>
    </lineage>
</organism>
<accession>A0A9D9NNI5</accession>
<sequence length="306" mass="35386">MMPGRFRTKAAIVLKGHVLNWPWRPRLERRRVRGEVTRDAVCSYLGRYVPEFLEMPFVKASAPDGDAGDSGKIFSVWLQGEAAAPEIVKACWRSIRANSSRELVVLDSSSLPDWIELPGHVTDKWRRGLIRPAHFTDICRVALLHRYGGYWMDATDFLPMELPEWMDRQDFFVYMSGERQRGWYSFIQNCFIRGRRGNYLLALWLNAMEVYWEHENSAIDYFVHQLLFRKAVESDPEAGRLFAAMPRVVQDPTHTVWFENASRPFDPELFRTLTSAAAFQKTEYKSSDASAPVPGSFADALMKMYL</sequence>